<dbReference type="InterPro" id="IPR005454">
    <property type="entry name" value="Profilin1/2/3_vertebrate"/>
</dbReference>
<dbReference type="Gene3D" id="3.30.450.30">
    <property type="entry name" value="Dynein light chain 2a, cytoplasmic"/>
    <property type="match status" value="1"/>
</dbReference>
<evidence type="ECO:0000313" key="7">
    <source>
        <dbReference type="Proteomes" id="UP001152622"/>
    </source>
</evidence>
<dbReference type="InterPro" id="IPR036140">
    <property type="entry name" value="PFN_sf"/>
</dbReference>
<dbReference type="GO" id="GO:0030036">
    <property type="term" value="P:actin cytoskeleton organization"/>
    <property type="evidence" value="ECO:0007669"/>
    <property type="project" value="InterPro"/>
</dbReference>
<dbReference type="AlphaFoldDB" id="A0A9Q1EG06"/>
<evidence type="ECO:0000256" key="3">
    <source>
        <dbReference type="ARBA" id="ARBA00022490"/>
    </source>
</evidence>
<evidence type="ECO:0000256" key="5">
    <source>
        <dbReference type="RuleBase" id="RU003909"/>
    </source>
</evidence>
<evidence type="ECO:0000313" key="6">
    <source>
        <dbReference type="EMBL" id="KAJ8338123.1"/>
    </source>
</evidence>
<dbReference type="Pfam" id="PF00235">
    <property type="entry name" value="Profilin"/>
    <property type="match status" value="1"/>
</dbReference>
<accession>A0A9Q1EG06</accession>
<dbReference type="CDD" id="cd00148">
    <property type="entry name" value="PROF"/>
    <property type="match status" value="1"/>
</dbReference>
<keyword evidence="4" id="KW-0206">Cytoskeleton</keyword>
<comment type="similarity">
    <text evidence="2 5">Belongs to the profilin family.</text>
</comment>
<dbReference type="GO" id="GO:0005737">
    <property type="term" value="C:cytoplasm"/>
    <property type="evidence" value="ECO:0007669"/>
    <property type="project" value="TreeGrafter"/>
</dbReference>
<dbReference type="PANTHER" id="PTHR13936">
    <property type="entry name" value="PROFILIN"/>
    <property type="match status" value="1"/>
</dbReference>
<dbReference type="PRINTS" id="PR01639">
    <property type="entry name" value="PROFILINMAML"/>
</dbReference>
<organism evidence="6 7">
    <name type="scientific">Synaphobranchus kaupii</name>
    <name type="common">Kaup's arrowtooth eel</name>
    <dbReference type="NCBI Taxonomy" id="118154"/>
    <lineage>
        <taxon>Eukaryota</taxon>
        <taxon>Metazoa</taxon>
        <taxon>Chordata</taxon>
        <taxon>Craniata</taxon>
        <taxon>Vertebrata</taxon>
        <taxon>Euteleostomi</taxon>
        <taxon>Actinopterygii</taxon>
        <taxon>Neopterygii</taxon>
        <taxon>Teleostei</taxon>
        <taxon>Anguilliformes</taxon>
        <taxon>Synaphobranchidae</taxon>
        <taxon>Synaphobranchus</taxon>
    </lineage>
</organism>
<dbReference type="SMART" id="SM00392">
    <property type="entry name" value="PROF"/>
    <property type="match status" value="1"/>
</dbReference>
<comment type="caution">
    <text evidence="6">The sequence shown here is derived from an EMBL/GenBank/DDBJ whole genome shotgun (WGS) entry which is preliminary data.</text>
</comment>
<dbReference type="GO" id="GO:0003779">
    <property type="term" value="F:actin binding"/>
    <property type="evidence" value="ECO:0007669"/>
    <property type="project" value="UniProtKB-KW"/>
</dbReference>
<proteinExistence type="inferred from homology"/>
<dbReference type="Proteomes" id="UP001152622">
    <property type="component" value="Chromosome 18"/>
</dbReference>
<dbReference type="GO" id="GO:0032233">
    <property type="term" value="P:positive regulation of actin filament bundle assembly"/>
    <property type="evidence" value="ECO:0007669"/>
    <property type="project" value="TreeGrafter"/>
</dbReference>
<dbReference type="GO" id="GO:0005856">
    <property type="term" value="C:cytoskeleton"/>
    <property type="evidence" value="ECO:0007669"/>
    <property type="project" value="UniProtKB-SubCell"/>
</dbReference>
<dbReference type="InterPro" id="IPR048278">
    <property type="entry name" value="PFN"/>
</dbReference>
<protein>
    <recommendedName>
        <fullName evidence="5">Profilin</fullName>
    </recommendedName>
</protein>
<keyword evidence="3" id="KW-0963">Cytoplasm</keyword>
<evidence type="ECO:0000256" key="2">
    <source>
        <dbReference type="ARBA" id="ARBA00010058"/>
    </source>
</evidence>
<evidence type="ECO:0000256" key="4">
    <source>
        <dbReference type="ARBA" id="ARBA00023212"/>
    </source>
</evidence>
<dbReference type="SUPFAM" id="SSF55770">
    <property type="entry name" value="Profilin (actin-binding protein)"/>
    <property type="match status" value="1"/>
</dbReference>
<name>A0A9Q1EG06_SYNKA</name>
<comment type="subcellular location">
    <subcellularLocation>
        <location evidence="1">Cytoplasm</location>
        <location evidence="1">Cytoskeleton</location>
    </subcellularLocation>
</comment>
<keyword evidence="5" id="KW-0009">Actin-binding</keyword>
<reference evidence="6" key="1">
    <citation type="journal article" date="2023" name="Science">
        <title>Genome structures resolve the early diversification of teleost fishes.</title>
        <authorList>
            <person name="Parey E."/>
            <person name="Louis A."/>
            <person name="Montfort J."/>
            <person name="Bouchez O."/>
            <person name="Roques C."/>
            <person name="Iampietro C."/>
            <person name="Lluch J."/>
            <person name="Castinel A."/>
            <person name="Donnadieu C."/>
            <person name="Desvignes T."/>
            <person name="Floi Bucao C."/>
            <person name="Jouanno E."/>
            <person name="Wen M."/>
            <person name="Mejri S."/>
            <person name="Dirks R."/>
            <person name="Jansen H."/>
            <person name="Henkel C."/>
            <person name="Chen W.J."/>
            <person name="Zahm M."/>
            <person name="Cabau C."/>
            <person name="Klopp C."/>
            <person name="Thompson A.W."/>
            <person name="Robinson-Rechavi M."/>
            <person name="Braasch I."/>
            <person name="Lecointre G."/>
            <person name="Bobe J."/>
            <person name="Postlethwait J.H."/>
            <person name="Berthelot C."/>
            <person name="Roest Crollius H."/>
            <person name="Guiguen Y."/>
        </authorList>
    </citation>
    <scope>NUCLEOTIDE SEQUENCE</scope>
    <source>
        <strain evidence="6">WJC10195</strain>
    </source>
</reference>
<dbReference type="EMBL" id="JAINUF010000018">
    <property type="protein sequence ID" value="KAJ8338123.1"/>
    <property type="molecule type" value="Genomic_DNA"/>
</dbReference>
<dbReference type="PANTHER" id="PTHR13936:SF17">
    <property type="entry name" value="PROFILIN"/>
    <property type="match status" value="1"/>
</dbReference>
<dbReference type="OrthoDB" id="421374at2759"/>
<keyword evidence="7" id="KW-1185">Reference proteome</keyword>
<dbReference type="GO" id="GO:0030833">
    <property type="term" value="P:regulation of actin filament polymerization"/>
    <property type="evidence" value="ECO:0007669"/>
    <property type="project" value="TreeGrafter"/>
</dbReference>
<gene>
    <name evidence="6" type="ORF">SKAU_G00370890</name>
</gene>
<sequence>MIWRAVIIKGSVLPDHTPLSPLRKCSVGWARARAVVEYKCWPTSSISLCNFAKVTRTVFDHIKNRQETTPTMSWQQYVDNLMADECVADVVIVGCEAGKESVWASNAAGTLGKITPEEIRKLVGSERSSFFTNGASLAGYKCTVLRDTLCVEGQHCMDMRTKSSDQEPDTCNITIGKTRQALVIAKGKKDAHGGRVNEAVYKVADYLRKANF</sequence>
<evidence type="ECO:0000256" key="1">
    <source>
        <dbReference type="ARBA" id="ARBA00004245"/>
    </source>
</evidence>
<dbReference type="InterPro" id="IPR005455">
    <property type="entry name" value="PFN_euk"/>
</dbReference>